<dbReference type="EMBL" id="QUSF01001711">
    <property type="protein sequence ID" value="RLV63912.1"/>
    <property type="molecule type" value="Genomic_DNA"/>
</dbReference>
<dbReference type="AlphaFoldDB" id="A0A3L8QAA8"/>
<feature type="region of interest" description="Disordered" evidence="1">
    <location>
        <begin position="66"/>
        <end position="103"/>
    </location>
</feature>
<proteinExistence type="predicted"/>
<sequence length="103" mass="10184">LLEQLLVALGTPKNGEPRRGALLVALTPPGGCRSCRGPPQIPGPAAGASWPGLRCKGASSPPPKVTLLGGIGVGGAPGAPRERELGQEDKNSRGGLDFGGGGK</sequence>
<feature type="compositionally biased region" description="Basic and acidic residues" evidence="1">
    <location>
        <begin position="80"/>
        <end position="92"/>
    </location>
</feature>
<protein>
    <submittedName>
        <fullName evidence="2">Uncharacterized protein</fullName>
    </submittedName>
</protein>
<evidence type="ECO:0000313" key="2">
    <source>
        <dbReference type="EMBL" id="RLV63912.1"/>
    </source>
</evidence>
<reference evidence="2 3" key="1">
    <citation type="journal article" date="2018" name="Proc. R. Soc. B">
        <title>A non-coding region near Follistatin controls head colour polymorphism in the Gouldian finch.</title>
        <authorList>
            <person name="Toomey M.B."/>
            <person name="Marques C.I."/>
            <person name="Andrade P."/>
            <person name="Araujo P.M."/>
            <person name="Sabatino S."/>
            <person name="Gazda M.A."/>
            <person name="Afonso S."/>
            <person name="Lopes R.J."/>
            <person name="Corbo J.C."/>
            <person name="Carneiro M."/>
        </authorList>
    </citation>
    <scope>NUCLEOTIDE SEQUENCE [LARGE SCALE GENOMIC DNA]</scope>
    <source>
        <strain evidence="2">Red01</strain>
        <tissue evidence="2">Muscle</tissue>
    </source>
</reference>
<dbReference type="Proteomes" id="UP000276834">
    <property type="component" value="Unassembled WGS sequence"/>
</dbReference>
<keyword evidence="3" id="KW-1185">Reference proteome</keyword>
<comment type="caution">
    <text evidence="2">The sequence shown here is derived from an EMBL/GenBank/DDBJ whole genome shotgun (WGS) entry which is preliminary data.</text>
</comment>
<feature type="non-terminal residue" evidence="2">
    <location>
        <position position="1"/>
    </location>
</feature>
<accession>A0A3L8QAA8</accession>
<organism evidence="2 3">
    <name type="scientific">Chloebia gouldiae</name>
    <name type="common">Gouldian finch</name>
    <name type="synonym">Erythrura gouldiae</name>
    <dbReference type="NCBI Taxonomy" id="44316"/>
    <lineage>
        <taxon>Eukaryota</taxon>
        <taxon>Metazoa</taxon>
        <taxon>Chordata</taxon>
        <taxon>Craniata</taxon>
        <taxon>Vertebrata</taxon>
        <taxon>Euteleostomi</taxon>
        <taxon>Archelosauria</taxon>
        <taxon>Archosauria</taxon>
        <taxon>Dinosauria</taxon>
        <taxon>Saurischia</taxon>
        <taxon>Theropoda</taxon>
        <taxon>Coelurosauria</taxon>
        <taxon>Aves</taxon>
        <taxon>Neognathae</taxon>
        <taxon>Neoaves</taxon>
        <taxon>Telluraves</taxon>
        <taxon>Australaves</taxon>
        <taxon>Passeriformes</taxon>
        <taxon>Passeroidea</taxon>
        <taxon>Passeridae</taxon>
        <taxon>Chloebia</taxon>
    </lineage>
</organism>
<gene>
    <name evidence="2" type="ORF">DV515_00017787</name>
</gene>
<evidence type="ECO:0000313" key="3">
    <source>
        <dbReference type="Proteomes" id="UP000276834"/>
    </source>
</evidence>
<evidence type="ECO:0000256" key="1">
    <source>
        <dbReference type="SAM" id="MobiDB-lite"/>
    </source>
</evidence>
<name>A0A3L8QAA8_CHLGU</name>